<proteinExistence type="predicted"/>
<gene>
    <name evidence="1" type="ORF">SDC9_203941</name>
</gene>
<name>A0A645IXU4_9ZZZZ</name>
<evidence type="ECO:0000313" key="1">
    <source>
        <dbReference type="EMBL" id="MPN56255.1"/>
    </source>
</evidence>
<reference evidence="1" key="1">
    <citation type="submission" date="2019-08" db="EMBL/GenBank/DDBJ databases">
        <authorList>
            <person name="Kucharzyk K."/>
            <person name="Murdoch R.W."/>
            <person name="Higgins S."/>
            <person name="Loffler F."/>
        </authorList>
    </citation>
    <scope>NUCLEOTIDE SEQUENCE</scope>
</reference>
<organism evidence="1">
    <name type="scientific">bioreactor metagenome</name>
    <dbReference type="NCBI Taxonomy" id="1076179"/>
    <lineage>
        <taxon>unclassified sequences</taxon>
        <taxon>metagenomes</taxon>
        <taxon>ecological metagenomes</taxon>
    </lineage>
</organism>
<protein>
    <submittedName>
        <fullName evidence="1">Uncharacterized protein</fullName>
    </submittedName>
</protein>
<accession>A0A645IXU4</accession>
<dbReference type="AlphaFoldDB" id="A0A645IXU4"/>
<comment type="caution">
    <text evidence="1">The sequence shown here is derived from an EMBL/GenBank/DDBJ whole genome shotgun (WGS) entry which is preliminary data.</text>
</comment>
<sequence length="67" mass="7791">MLVVEYLGGDGLEPLIVKQKIIDLSMQLKQTEIDSDKREKLMSELVELCECYFEMYNQLKVVPKLVI</sequence>
<dbReference type="EMBL" id="VSSQ01126387">
    <property type="protein sequence ID" value="MPN56255.1"/>
    <property type="molecule type" value="Genomic_DNA"/>
</dbReference>